<dbReference type="AlphaFoldDB" id="A0A6M3L9L4"/>
<organism evidence="2">
    <name type="scientific">viral metagenome</name>
    <dbReference type="NCBI Taxonomy" id="1070528"/>
    <lineage>
        <taxon>unclassified sequences</taxon>
        <taxon>metagenomes</taxon>
        <taxon>organismal metagenomes</taxon>
    </lineage>
</organism>
<accession>A0A6M3L9L4</accession>
<protein>
    <submittedName>
        <fullName evidence="2">Uncharacterized protein</fullName>
    </submittedName>
</protein>
<name>A0A6M3L9L4_9ZZZZ</name>
<proteinExistence type="predicted"/>
<evidence type="ECO:0000313" key="2">
    <source>
        <dbReference type="EMBL" id="QJA91380.1"/>
    </source>
</evidence>
<evidence type="ECO:0000313" key="1">
    <source>
        <dbReference type="EMBL" id="QJA73680.1"/>
    </source>
</evidence>
<gene>
    <name evidence="1" type="ORF">MM415A02280_0010</name>
    <name evidence="2" type="ORF">MM415B03382_0011</name>
</gene>
<dbReference type="EMBL" id="MT142983">
    <property type="protein sequence ID" value="QJA91380.1"/>
    <property type="molecule type" value="Genomic_DNA"/>
</dbReference>
<sequence length="85" mass="10080">MQTLDLFTKPLTDKERLWEWLKTKEFVKTSEILFWGCNNYSNRADRNARLLAQEGKLERLSKDEKILRFGNIGEEVYKVILTNQG</sequence>
<reference evidence="2" key="1">
    <citation type="submission" date="2020-03" db="EMBL/GenBank/DDBJ databases">
        <title>The deep terrestrial virosphere.</title>
        <authorList>
            <person name="Holmfeldt K."/>
            <person name="Nilsson E."/>
            <person name="Simone D."/>
            <person name="Lopez-Fernandez M."/>
            <person name="Wu X."/>
            <person name="de Brujin I."/>
            <person name="Lundin D."/>
            <person name="Andersson A."/>
            <person name="Bertilsson S."/>
            <person name="Dopson M."/>
        </authorList>
    </citation>
    <scope>NUCLEOTIDE SEQUENCE</scope>
    <source>
        <strain evidence="1">MM415A02280</strain>
        <strain evidence="2">MM415B03382</strain>
    </source>
</reference>
<dbReference type="EMBL" id="MT142044">
    <property type="protein sequence ID" value="QJA73680.1"/>
    <property type="molecule type" value="Genomic_DNA"/>
</dbReference>